<gene>
    <name evidence="1" type="ORF">APZ42_002904</name>
</gene>
<organism evidence="1 2">
    <name type="scientific">Daphnia magna</name>
    <dbReference type="NCBI Taxonomy" id="35525"/>
    <lineage>
        <taxon>Eukaryota</taxon>
        <taxon>Metazoa</taxon>
        <taxon>Ecdysozoa</taxon>
        <taxon>Arthropoda</taxon>
        <taxon>Crustacea</taxon>
        <taxon>Branchiopoda</taxon>
        <taxon>Diplostraca</taxon>
        <taxon>Cladocera</taxon>
        <taxon>Anomopoda</taxon>
        <taxon>Daphniidae</taxon>
        <taxon>Daphnia</taxon>
    </lineage>
</organism>
<sequence length="57" mass="6677">MKGNGELKNTLHCQTDKFEQIFQNIFVFSDNLVFPCVQCTCPPMIYLYILDVLVTFR</sequence>
<dbReference type="EMBL" id="LRGB01008885">
    <property type="protein sequence ID" value="KZS00699.1"/>
    <property type="molecule type" value="Genomic_DNA"/>
</dbReference>
<evidence type="ECO:0000313" key="1">
    <source>
        <dbReference type="EMBL" id="KZS00699.1"/>
    </source>
</evidence>
<reference evidence="1 2" key="1">
    <citation type="submission" date="2016-03" db="EMBL/GenBank/DDBJ databases">
        <title>EvidentialGene: Evidence-directed Construction of Genes on Genomes.</title>
        <authorList>
            <person name="Gilbert D.G."/>
            <person name="Choi J.-H."/>
            <person name="Mockaitis K."/>
            <person name="Colbourne J."/>
            <person name="Pfrender M."/>
        </authorList>
    </citation>
    <scope>NUCLEOTIDE SEQUENCE [LARGE SCALE GENOMIC DNA]</scope>
    <source>
        <strain evidence="1 2">Xinb3</strain>
        <tissue evidence="1">Complete organism</tissue>
    </source>
</reference>
<keyword evidence="2" id="KW-1185">Reference proteome</keyword>
<proteinExistence type="predicted"/>
<dbReference type="AlphaFoldDB" id="A0A164HYR7"/>
<comment type="caution">
    <text evidence="1">The sequence shown here is derived from an EMBL/GenBank/DDBJ whole genome shotgun (WGS) entry which is preliminary data.</text>
</comment>
<name>A0A164HYR7_9CRUS</name>
<dbReference type="Proteomes" id="UP000076858">
    <property type="component" value="Unassembled WGS sequence"/>
</dbReference>
<evidence type="ECO:0000313" key="2">
    <source>
        <dbReference type="Proteomes" id="UP000076858"/>
    </source>
</evidence>
<accession>A0A164HYR7</accession>
<protein>
    <submittedName>
        <fullName evidence="1">Uncharacterized protein</fullName>
    </submittedName>
</protein>